<dbReference type="Pfam" id="PF00975">
    <property type="entry name" value="Thioesterase"/>
    <property type="match status" value="1"/>
</dbReference>
<dbReference type="Gene3D" id="3.40.50.1820">
    <property type="entry name" value="alpha/beta hydrolase"/>
    <property type="match status" value="1"/>
</dbReference>
<dbReference type="PANTHER" id="PTHR43775:SF37">
    <property type="entry name" value="SI:DKEY-61P9.11"/>
    <property type="match status" value="1"/>
</dbReference>
<feature type="domain" description="Ketoreductase" evidence="4">
    <location>
        <begin position="508"/>
        <end position="687"/>
    </location>
</feature>
<dbReference type="AlphaFoldDB" id="A0AA39TRZ5"/>
<dbReference type="Gene3D" id="3.40.50.720">
    <property type="entry name" value="NAD(P)-binding Rossmann-like Domain"/>
    <property type="match status" value="1"/>
</dbReference>
<protein>
    <submittedName>
        <fullName evidence="5">KR domain-containing protein</fullName>
    </submittedName>
</protein>
<dbReference type="SUPFAM" id="SSF53474">
    <property type="entry name" value="alpha/beta-Hydrolases"/>
    <property type="match status" value="1"/>
</dbReference>
<evidence type="ECO:0000313" key="5">
    <source>
        <dbReference type="EMBL" id="KAK0461849.1"/>
    </source>
</evidence>
<evidence type="ECO:0000256" key="2">
    <source>
        <dbReference type="ARBA" id="ARBA00022450"/>
    </source>
</evidence>
<proteinExistence type="predicted"/>
<dbReference type="InterPro" id="IPR029058">
    <property type="entry name" value="AB_hydrolase_fold"/>
</dbReference>
<dbReference type="InterPro" id="IPR036736">
    <property type="entry name" value="ACP-like_sf"/>
</dbReference>
<evidence type="ECO:0000259" key="4">
    <source>
        <dbReference type="SMART" id="SM00822"/>
    </source>
</evidence>
<dbReference type="Gene3D" id="1.10.1200.10">
    <property type="entry name" value="ACP-like"/>
    <property type="match status" value="1"/>
</dbReference>
<dbReference type="SMART" id="SM00822">
    <property type="entry name" value="PKS_KR"/>
    <property type="match status" value="1"/>
</dbReference>
<dbReference type="InterPro" id="IPR001031">
    <property type="entry name" value="Thioesterase"/>
</dbReference>
<dbReference type="GO" id="GO:0004312">
    <property type="term" value="F:fatty acid synthase activity"/>
    <property type="evidence" value="ECO:0007669"/>
    <property type="project" value="TreeGrafter"/>
</dbReference>
<accession>A0AA39TRZ5</accession>
<evidence type="ECO:0000313" key="6">
    <source>
        <dbReference type="Proteomes" id="UP001175211"/>
    </source>
</evidence>
<comment type="caution">
    <text evidence="5">The sequence shown here is derived from an EMBL/GenBank/DDBJ whole genome shotgun (WGS) entry which is preliminary data.</text>
</comment>
<organism evidence="5 6">
    <name type="scientific">Armillaria tabescens</name>
    <name type="common">Ringless honey mushroom</name>
    <name type="synonym">Agaricus tabescens</name>
    <dbReference type="NCBI Taxonomy" id="1929756"/>
    <lineage>
        <taxon>Eukaryota</taxon>
        <taxon>Fungi</taxon>
        <taxon>Dikarya</taxon>
        <taxon>Basidiomycota</taxon>
        <taxon>Agaricomycotina</taxon>
        <taxon>Agaricomycetes</taxon>
        <taxon>Agaricomycetidae</taxon>
        <taxon>Agaricales</taxon>
        <taxon>Marasmiineae</taxon>
        <taxon>Physalacriaceae</taxon>
        <taxon>Desarmillaria</taxon>
    </lineage>
</organism>
<dbReference type="InterPro" id="IPR050091">
    <property type="entry name" value="PKS_NRPS_Biosynth_Enz"/>
</dbReference>
<dbReference type="Proteomes" id="UP001175211">
    <property type="component" value="Unassembled WGS sequence"/>
</dbReference>
<dbReference type="EMBL" id="JAUEPS010000010">
    <property type="protein sequence ID" value="KAK0461849.1"/>
    <property type="molecule type" value="Genomic_DNA"/>
</dbReference>
<sequence length="1143" mass="127596">MNERQIFCDYSTAGKGQTSSDDDDSCSCRTVELDLDSAVKDQHVPRYFYDIIIGISSEMSSSRIAVLHDLLIPGGIVIVIILNDIKGQLPREQDSWRASVGKHFRSSNVLASCRYFIIEAQKQTLQLPEIRDNGYEKKGPPMLSFRLGGELGIRNEILQLQSSGTAVIWIESTTDVSGAAARGFCRSLRREILGTNVRLVLFNETWLTRERSVYIGWLSSVDGLENESEFLVERNGQLLLPRLVHSLSFETPQDPSIDSIRYWTATATESIAASPCPRVPPNHVLLSISLTSEPDGNVRGLYGRIIDAGDTQWHIHSYVTAIACGPLSNFAIVHTGQVLAPRWKDQLGALVPIFIASSYLGFGSLKDRRRVQNRRAVLLFGNEDRSCLPERLTRVFEYFGMSTIVVVGAAPQLLELLKPGDLVLSNYNEHHKSIRSICDFVGASLYLWDDPVNGILEEIKRNPWTVSDIFDILLDTNFPPSVLSGSFQTPSDLVAARAIKFCLFREDVFYLLHGGIGSLGLQVALWMYQKGARKIVLTSRTGGQALSRKNPASFNLLTYLSEQQDLELRLECCDASSLSDMQRLMSNLPGRIGGCILLSVILEDRSYVNHTSETYNRVFPAKTEAFTVLEKTIAIEQLEFLVTVSSAAIFGSAGQTNYSSANTAVDFMIRRYPNAFALVAPAIIDSDTVIDPNTLLPRPSLEPWAPWAMTSRHLCACLEDGLERMRNQAFWLYIPDYSWSEFQKFCGPSSLYDHLIPMPSKTVVESQNQQGVLSQIERLVCDSLGLSIEELSPDVPLTAYGLDSLSASRLSVSLRHFLPITQLQLLGDISLRDILTLIRRTTNPIKDNRKLFDWRKLNLPGETVVKLVDTEGIPLVIIHGASGIILAFKGMQEVFDTPLYACQITPDTPVSSLQSMALFYFQKIKLAVPNGPYRLAGYCGTCLLTLEIARNFESNGDEIVQLAFVDYSPALYTSPILWEFDAPSLQNKVASIPLVNKLLDIMLTLYEISTSKTHLDIARDLRKVAAGHVERELMMSYYQIFGDICRTITRFLIELGETNGAFSYHTLQVELTTLVKSIKACSIMTVFVASHGMIQSLGQPSDEWKDLGCRSIVPEAQVIFVESDHITVLDQVADRLQREWRNV</sequence>
<evidence type="ECO:0000256" key="1">
    <source>
        <dbReference type="ARBA" id="ARBA00005179"/>
    </source>
</evidence>
<dbReference type="GeneID" id="85352977"/>
<dbReference type="InterPro" id="IPR009081">
    <property type="entry name" value="PP-bd_ACP"/>
</dbReference>
<reference evidence="5" key="1">
    <citation type="submission" date="2023-06" db="EMBL/GenBank/DDBJ databases">
        <authorList>
            <consortium name="Lawrence Berkeley National Laboratory"/>
            <person name="Ahrendt S."/>
            <person name="Sahu N."/>
            <person name="Indic B."/>
            <person name="Wong-Bajracharya J."/>
            <person name="Merenyi Z."/>
            <person name="Ke H.-M."/>
            <person name="Monk M."/>
            <person name="Kocsube S."/>
            <person name="Drula E."/>
            <person name="Lipzen A."/>
            <person name="Balint B."/>
            <person name="Henrissat B."/>
            <person name="Andreopoulos B."/>
            <person name="Martin F.M."/>
            <person name="Harder C.B."/>
            <person name="Rigling D."/>
            <person name="Ford K.L."/>
            <person name="Foster G.D."/>
            <person name="Pangilinan J."/>
            <person name="Papanicolaou A."/>
            <person name="Barry K."/>
            <person name="LaButti K."/>
            <person name="Viragh M."/>
            <person name="Koriabine M."/>
            <person name="Yan M."/>
            <person name="Riley R."/>
            <person name="Champramary S."/>
            <person name="Plett K.L."/>
            <person name="Tsai I.J."/>
            <person name="Slot J."/>
            <person name="Sipos G."/>
            <person name="Plett J."/>
            <person name="Nagy L.G."/>
            <person name="Grigoriev I.V."/>
        </authorList>
    </citation>
    <scope>NUCLEOTIDE SEQUENCE</scope>
    <source>
        <strain evidence="5">CCBAS 213</strain>
    </source>
</reference>
<dbReference type="Pfam" id="PF08659">
    <property type="entry name" value="KR"/>
    <property type="match status" value="1"/>
</dbReference>
<dbReference type="RefSeq" id="XP_060333587.1">
    <property type="nucleotide sequence ID" value="XM_060469429.1"/>
</dbReference>
<keyword evidence="3" id="KW-0597">Phosphoprotein</keyword>
<dbReference type="PANTHER" id="PTHR43775">
    <property type="entry name" value="FATTY ACID SYNTHASE"/>
    <property type="match status" value="1"/>
</dbReference>
<keyword evidence="2" id="KW-0596">Phosphopantetheine</keyword>
<dbReference type="SUPFAM" id="SSF51735">
    <property type="entry name" value="NAD(P)-binding Rossmann-fold domains"/>
    <property type="match status" value="1"/>
</dbReference>
<dbReference type="InterPro" id="IPR013968">
    <property type="entry name" value="PKS_KR"/>
</dbReference>
<name>A0AA39TRZ5_ARMTA</name>
<dbReference type="Pfam" id="PF00550">
    <property type="entry name" value="PP-binding"/>
    <property type="match status" value="1"/>
</dbReference>
<dbReference type="SUPFAM" id="SSF47336">
    <property type="entry name" value="ACP-like"/>
    <property type="match status" value="1"/>
</dbReference>
<evidence type="ECO:0000256" key="3">
    <source>
        <dbReference type="ARBA" id="ARBA00022553"/>
    </source>
</evidence>
<gene>
    <name evidence="5" type="ORF">EV420DRAFT_1477572</name>
</gene>
<comment type="pathway">
    <text evidence="1">Secondary metabolite biosynthesis.</text>
</comment>
<keyword evidence="6" id="KW-1185">Reference proteome</keyword>
<dbReference type="InterPro" id="IPR057326">
    <property type="entry name" value="KR_dom"/>
</dbReference>
<dbReference type="GO" id="GO:0006633">
    <property type="term" value="P:fatty acid biosynthetic process"/>
    <property type="evidence" value="ECO:0007669"/>
    <property type="project" value="TreeGrafter"/>
</dbReference>
<dbReference type="InterPro" id="IPR036291">
    <property type="entry name" value="NAD(P)-bd_dom_sf"/>
</dbReference>